<feature type="transmembrane region" description="Helical" evidence="1">
    <location>
        <begin position="234"/>
        <end position="256"/>
    </location>
</feature>
<evidence type="ECO:0000313" key="3">
    <source>
        <dbReference type="EMBL" id="KAK9809658.1"/>
    </source>
</evidence>
<gene>
    <name evidence="3" type="ORF">WJX73_001381</name>
</gene>
<accession>A0AAW1PII0</accession>
<evidence type="ECO:0000256" key="1">
    <source>
        <dbReference type="SAM" id="Phobius"/>
    </source>
</evidence>
<organism evidence="3 4">
    <name type="scientific">Symbiochloris irregularis</name>
    <dbReference type="NCBI Taxonomy" id="706552"/>
    <lineage>
        <taxon>Eukaryota</taxon>
        <taxon>Viridiplantae</taxon>
        <taxon>Chlorophyta</taxon>
        <taxon>core chlorophytes</taxon>
        <taxon>Trebouxiophyceae</taxon>
        <taxon>Trebouxiales</taxon>
        <taxon>Trebouxiaceae</taxon>
        <taxon>Symbiochloris</taxon>
    </lineage>
</organism>
<comment type="caution">
    <text evidence="3">The sequence shown here is derived from an EMBL/GenBank/DDBJ whole genome shotgun (WGS) entry which is preliminary data.</text>
</comment>
<evidence type="ECO:0000313" key="4">
    <source>
        <dbReference type="Proteomes" id="UP001465755"/>
    </source>
</evidence>
<proteinExistence type="predicted"/>
<sequence>MVQWRKSPSILIFLLLATLAGQKAAAFNLIGAGPASGPGPAPAPAPSAPESLPLPSYLYRDGGNNYNNNNAQPYINPVTTYQTTPTTPANQQGDTSLAVVQVIITITGTQASLDNLASNPSAQAAFAAAIAQTLQIPVSRVSIVSVQVQLISALNLGRRLLDTSASTPRTAAVTANVEVPDGQQQQTVTLLTEAADSGGRLQANTAAQGLPSDWTYGVAPSSNQATTKSSSGGLSGGAIAGIVIAVVLVLGFVIGCELNCRRIRKRDGTRAHLIDGSPR</sequence>
<reference evidence="3 4" key="1">
    <citation type="journal article" date="2024" name="Nat. Commun.">
        <title>Phylogenomics reveals the evolutionary origins of lichenization in chlorophyte algae.</title>
        <authorList>
            <person name="Puginier C."/>
            <person name="Libourel C."/>
            <person name="Otte J."/>
            <person name="Skaloud P."/>
            <person name="Haon M."/>
            <person name="Grisel S."/>
            <person name="Petersen M."/>
            <person name="Berrin J.G."/>
            <person name="Delaux P.M."/>
            <person name="Dal Grande F."/>
            <person name="Keller J."/>
        </authorList>
    </citation>
    <scope>NUCLEOTIDE SEQUENCE [LARGE SCALE GENOMIC DNA]</scope>
    <source>
        <strain evidence="3 4">SAG 2036</strain>
    </source>
</reference>
<keyword evidence="1" id="KW-0472">Membrane</keyword>
<keyword evidence="1" id="KW-1133">Transmembrane helix</keyword>
<keyword evidence="4" id="KW-1185">Reference proteome</keyword>
<keyword evidence="1" id="KW-0812">Transmembrane</keyword>
<feature type="chain" id="PRO_5043385276" evidence="2">
    <location>
        <begin position="27"/>
        <end position="279"/>
    </location>
</feature>
<keyword evidence="2" id="KW-0732">Signal</keyword>
<dbReference type="AlphaFoldDB" id="A0AAW1PII0"/>
<feature type="signal peptide" evidence="2">
    <location>
        <begin position="1"/>
        <end position="26"/>
    </location>
</feature>
<dbReference type="EMBL" id="JALJOQ010000017">
    <property type="protein sequence ID" value="KAK9809658.1"/>
    <property type="molecule type" value="Genomic_DNA"/>
</dbReference>
<protein>
    <submittedName>
        <fullName evidence="3">Uncharacterized protein</fullName>
    </submittedName>
</protein>
<dbReference type="Proteomes" id="UP001465755">
    <property type="component" value="Unassembled WGS sequence"/>
</dbReference>
<name>A0AAW1PII0_9CHLO</name>
<evidence type="ECO:0000256" key="2">
    <source>
        <dbReference type="SAM" id="SignalP"/>
    </source>
</evidence>